<accession>A0AAU7CXC6</accession>
<dbReference type="EMBL" id="CP121194">
    <property type="protein sequence ID" value="XBH09557.1"/>
    <property type="molecule type" value="Genomic_DNA"/>
</dbReference>
<evidence type="ECO:0000256" key="2">
    <source>
        <dbReference type="SAM" id="SignalP"/>
    </source>
</evidence>
<gene>
    <name evidence="3" type="ORF">P4G45_13840</name>
    <name evidence="4" type="ORF">P8936_14255</name>
</gene>
<organism evidence="4">
    <name type="scientific">Edaphobacter paludis</name>
    <dbReference type="NCBI Taxonomy" id="3035702"/>
    <lineage>
        <taxon>Bacteria</taxon>
        <taxon>Pseudomonadati</taxon>
        <taxon>Acidobacteriota</taxon>
        <taxon>Terriglobia</taxon>
        <taxon>Terriglobales</taxon>
        <taxon>Acidobacteriaceae</taxon>
        <taxon>Edaphobacter</taxon>
    </lineage>
</organism>
<evidence type="ECO:0000313" key="3">
    <source>
        <dbReference type="EMBL" id="XBH09557.1"/>
    </source>
</evidence>
<reference evidence="4" key="1">
    <citation type="submission" date="2023-03" db="EMBL/GenBank/DDBJ databases">
        <title>Edaphobacter sp.</title>
        <authorList>
            <person name="Huber K.J."/>
            <person name="Papendorf J."/>
            <person name="Pilke C."/>
            <person name="Bunk B."/>
            <person name="Sproeer C."/>
            <person name="Pester M."/>
        </authorList>
    </citation>
    <scope>NUCLEOTIDE SEQUENCE</scope>
    <source>
        <strain evidence="3">DSM 109919</strain>
        <strain evidence="4">DSM 109920</strain>
    </source>
</reference>
<dbReference type="AlphaFoldDB" id="A0AAU7D4U4"/>
<name>A0AAU7D4U4_9BACT</name>
<dbReference type="KEGG" id="epl:P4G45_13840"/>
<feature type="signal peptide" evidence="2">
    <location>
        <begin position="1"/>
        <end position="28"/>
    </location>
</feature>
<keyword evidence="2" id="KW-0732">Signal</keyword>
<evidence type="ECO:0000313" key="4">
    <source>
        <dbReference type="EMBL" id="XBH12844.1"/>
    </source>
</evidence>
<protein>
    <recommendedName>
        <fullName evidence="5">DUF5666 domain-containing protein</fullName>
    </recommendedName>
</protein>
<dbReference type="RefSeq" id="WP_348267066.1">
    <property type="nucleotide sequence ID" value="NZ_CP121194.1"/>
</dbReference>
<evidence type="ECO:0008006" key="5">
    <source>
        <dbReference type="Google" id="ProtNLM"/>
    </source>
</evidence>
<feature type="region of interest" description="Disordered" evidence="1">
    <location>
        <begin position="166"/>
        <end position="194"/>
    </location>
</feature>
<sequence length="242" mass="25323">MPSEIRTHRSILQKSLTLCLALTPFATAQTVPHSPAAIHLVGVRAVLDKTLDARKVKEGDTVLARPEVKIHLGDGVDLETNSKLLGRVDTVQPSLSKSDSTVTVTFDRIQLKDGRQIPIKATILWIGQPPSLLNPTVVSAAADRTTPGVGVGAGMTGTPPAQGYQGSEIAGPPKRHQDRPAPAPAPTGVFSQTNAIPGINFTSDIRKPESGSFNSSGRNVNIPAGTVFAFALAALPTNAPNP</sequence>
<proteinExistence type="predicted"/>
<feature type="chain" id="PRO_5043288524" description="DUF5666 domain-containing protein" evidence="2">
    <location>
        <begin position="29"/>
        <end position="242"/>
    </location>
</feature>
<accession>A0AAU7D4U4</accession>
<dbReference type="EMBL" id="CP121195">
    <property type="protein sequence ID" value="XBH12844.1"/>
    <property type="molecule type" value="Genomic_DNA"/>
</dbReference>
<evidence type="ECO:0000256" key="1">
    <source>
        <dbReference type="SAM" id="MobiDB-lite"/>
    </source>
</evidence>